<feature type="transmembrane region" description="Helical" evidence="9">
    <location>
        <begin position="49"/>
        <end position="71"/>
    </location>
</feature>
<evidence type="ECO:0000256" key="7">
    <source>
        <dbReference type="ARBA" id="ARBA00023170"/>
    </source>
</evidence>
<feature type="transmembrane region" description="Helical" evidence="9">
    <location>
        <begin position="187"/>
        <end position="211"/>
    </location>
</feature>
<dbReference type="GO" id="GO:0005549">
    <property type="term" value="F:odorant binding"/>
    <property type="evidence" value="ECO:0007669"/>
    <property type="project" value="InterPro"/>
</dbReference>
<keyword evidence="7 9" id="KW-0675">Receptor</keyword>
<dbReference type="PANTHER" id="PTHR21137">
    <property type="entry name" value="ODORANT RECEPTOR"/>
    <property type="match status" value="1"/>
</dbReference>
<feature type="transmembrane region" description="Helical" evidence="9">
    <location>
        <begin position="77"/>
        <end position="101"/>
    </location>
</feature>
<comment type="caution">
    <text evidence="9">Lacks conserved residue(s) required for the propagation of feature annotation.</text>
</comment>
<evidence type="ECO:0000256" key="4">
    <source>
        <dbReference type="ARBA" id="ARBA00022725"/>
    </source>
</evidence>
<protein>
    <recommendedName>
        <fullName evidence="9">Odorant receptor</fullName>
    </recommendedName>
</protein>
<dbReference type="CTD" id="41018"/>
<dbReference type="InterPro" id="IPR004117">
    <property type="entry name" value="7tm6_olfct_rcpt"/>
</dbReference>
<dbReference type="GO" id="GO:0005886">
    <property type="term" value="C:plasma membrane"/>
    <property type="evidence" value="ECO:0007669"/>
    <property type="project" value="UniProtKB-SubCell"/>
</dbReference>
<evidence type="ECO:0000313" key="11">
    <source>
        <dbReference type="RefSeq" id="XP_026740580.1"/>
    </source>
</evidence>
<evidence type="ECO:0000256" key="6">
    <source>
        <dbReference type="ARBA" id="ARBA00023136"/>
    </source>
</evidence>
<keyword evidence="5 9" id="KW-1133">Transmembrane helix</keyword>
<dbReference type="GeneID" id="113502998"/>
<feature type="transmembrane region" description="Helical" evidence="9">
    <location>
        <begin position="354"/>
        <end position="373"/>
    </location>
</feature>
<evidence type="ECO:0000256" key="5">
    <source>
        <dbReference type="ARBA" id="ARBA00022989"/>
    </source>
</evidence>
<reference evidence="11" key="1">
    <citation type="submission" date="2025-08" db="UniProtKB">
        <authorList>
            <consortium name="RefSeq"/>
        </authorList>
    </citation>
    <scope>IDENTIFICATION</scope>
</reference>
<keyword evidence="2 9" id="KW-0716">Sensory transduction</keyword>
<evidence type="ECO:0000256" key="9">
    <source>
        <dbReference type="RuleBase" id="RU351113"/>
    </source>
</evidence>
<keyword evidence="6 9" id="KW-0472">Membrane</keyword>
<evidence type="ECO:0000256" key="1">
    <source>
        <dbReference type="ARBA" id="ARBA00004141"/>
    </source>
</evidence>
<evidence type="ECO:0000313" key="10">
    <source>
        <dbReference type="Proteomes" id="UP000322000"/>
    </source>
</evidence>
<accession>A0A7E5WIH6</accession>
<keyword evidence="3 9" id="KW-0812">Transmembrane</keyword>
<dbReference type="GO" id="GO:0007165">
    <property type="term" value="P:signal transduction"/>
    <property type="evidence" value="ECO:0007669"/>
    <property type="project" value="UniProtKB-KW"/>
</dbReference>
<dbReference type="Pfam" id="PF02949">
    <property type="entry name" value="7tm_6"/>
    <property type="match status" value="1"/>
</dbReference>
<proteinExistence type="inferred from homology"/>
<feature type="transmembrane region" description="Helical" evidence="9">
    <location>
        <begin position="325"/>
        <end position="348"/>
    </location>
</feature>
<evidence type="ECO:0000256" key="3">
    <source>
        <dbReference type="ARBA" id="ARBA00022692"/>
    </source>
</evidence>
<keyword evidence="8 9" id="KW-0807">Transducer</keyword>
<keyword evidence="10" id="KW-1185">Reference proteome</keyword>
<organism evidence="10 11">
    <name type="scientific">Trichoplusia ni</name>
    <name type="common">Cabbage looper</name>
    <dbReference type="NCBI Taxonomy" id="7111"/>
    <lineage>
        <taxon>Eukaryota</taxon>
        <taxon>Metazoa</taxon>
        <taxon>Ecdysozoa</taxon>
        <taxon>Arthropoda</taxon>
        <taxon>Hexapoda</taxon>
        <taxon>Insecta</taxon>
        <taxon>Pterygota</taxon>
        <taxon>Neoptera</taxon>
        <taxon>Endopterygota</taxon>
        <taxon>Lepidoptera</taxon>
        <taxon>Glossata</taxon>
        <taxon>Ditrysia</taxon>
        <taxon>Noctuoidea</taxon>
        <taxon>Noctuidae</taxon>
        <taxon>Plusiinae</taxon>
        <taxon>Trichoplusia</taxon>
    </lineage>
</organism>
<comment type="subcellular location">
    <subcellularLocation>
        <location evidence="9">Cell membrane</location>
        <topology evidence="9">Multi-pass membrane protein</topology>
    </subcellularLocation>
    <subcellularLocation>
        <location evidence="1">Membrane</location>
        <topology evidence="1">Multi-pass membrane protein</topology>
    </subcellularLocation>
</comment>
<dbReference type="RefSeq" id="XP_026740580.1">
    <property type="nucleotide sequence ID" value="XM_026884779.1"/>
</dbReference>
<dbReference type="AlphaFoldDB" id="A0A7E5WIH6"/>
<dbReference type="PANTHER" id="PTHR21137:SF42">
    <property type="entry name" value="ODORANT RECEPTOR 83A"/>
    <property type="match status" value="1"/>
</dbReference>
<feature type="transmembrane region" description="Helical" evidence="9">
    <location>
        <begin position="144"/>
        <end position="167"/>
    </location>
</feature>
<dbReference type="InParanoid" id="A0A7E5WIH6"/>
<evidence type="ECO:0000256" key="8">
    <source>
        <dbReference type="ARBA" id="ARBA00023224"/>
    </source>
</evidence>
<dbReference type="OrthoDB" id="7625882at2759"/>
<sequence length="450" mass="52039">MFRKTRLETTLNDEKSERYLQYIVTPLKIVACWDLFPKTKDERRSLINYVYLGIVLFVLTHIPMVLTVHLYTEWQDIMSSLGTIADSLPLIVSLIIVAYHAMYRNHLYELMEFMDKHFKYHSARGLTNMTMARSCQTARKFGRIYTACTMFSVTMYATMPVFIHFWTKEPIQGWIYMDITRSPFYEIVFLHSCLAQLYVGLAMGQFGVFFASNSILICGQLDLLCCSLRNARYTALLQHGVKHAAIVAAHGDIRDDEKHNYIYNESEMIDSTYHYDRKMTHSTAGAKTQFDIYSPEYDSATVQALNDCASLCQIVNKYKEKFEHFVSPLLAVRVVQVTLYLCTLLYAATLKFDMITVEYLAAVALDMFVYCYYGNQIILQADRVSTAAYQSAWHTMGVRSRRVLLNILLANRRPVVVRAGRFLPMDLHTFVVIIKTSFSYYTLLVNVNEK</sequence>
<dbReference type="FunCoup" id="A0A7E5WIH6">
    <property type="interactions" value="37"/>
</dbReference>
<dbReference type="Proteomes" id="UP000322000">
    <property type="component" value="Chromosome 18"/>
</dbReference>
<gene>
    <name evidence="11" type="primary">LOC113502998</name>
</gene>
<comment type="similarity">
    <text evidence="9">Belongs to the insect chemoreceptor superfamily. Heteromeric odorant receptor channel (TC 1.A.69) family.</text>
</comment>
<evidence type="ECO:0000256" key="2">
    <source>
        <dbReference type="ARBA" id="ARBA00022606"/>
    </source>
</evidence>
<keyword evidence="4 9" id="KW-0552">Olfaction</keyword>
<dbReference type="KEGG" id="tnl:113502998"/>
<name>A0A7E5WIH6_TRINI</name>
<dbReference type="GO" id="GO:0004984">
    <property type="term" value="F:olfactory receptor activity"/>
    <property type="evidence" value="ECO:0007669"/>
    <property type="project" value="InterPro"/>
</dbReference>